<comment type="similarity">
    <text evidence="2">Belongs to the peptidase S49 family.</text>
</comment>
<keyword evidence="4" id="KW-0378">Hydrolase</keyword>
<dbReference type="RefSeq" id="WP_269877243.1">
    <property type="nucleotide sequence ID" value="NZ_JAPZVM010000003.1"/>
</dbReference>
<evidence type="ECO:0000313" key="10">
    <source>
        <dbReference type="Proteomes" id="UP001141933"/>
    </source>
</evidence>
<reference evidence="9" key="1">
    <citation type="submission" date="2022-12" db="EMBL/GenBank/DDBJ databases">
        <title>Phocaeicola acetigenes sp. nov., isolated feces from a healthy human.</title>
        <authorList>
            <person name="Do H."/>
            <person name="Ha Y.B."/>
            <person name="Kim J.-S."/>
            <person name="Suh M.K."/>
            <person name="Kim H.S."/>
            <person name="Lee J.-S."/>
        </authorList>
    </citation>
    <scope>NUCLEOTIDE SEQUENCE</scope>
    <source>
        <strain evidence="9">KGMB11183</strain>
    </source>
</reference>
<dbReference type="InterPro" id="IPR004635">
    <property type="entry name" value="Pept_S49_SppA"/>
</dbReference>
<dbReference type="PANTHER" id="PTHR33209">
    <property type="entry name" value="PROTEASE 4"/>
    <property type="match status" value="1"/>
</dbReference>
<evidence type="ECO:0000313" key="9">
    <source>
        <dbReference type="EMBL" id="MCZ8372167.1"/>
    </source>
</evidence>
<feature type="domain" description="Peptidase S49" evidence="8">
    <location>
        <begin position="373"/>
        <end position="524"/>
    </location>
</feature>
<dbReference type="SUPFAM" id="SSF52096">
    <property type="entry name" value="ClpP/crotonase"/>
    <property type="match status" value="2"/>
</dbReference>
<comment type="subcellular location">
    <subcellularLocation>
        <location evidence="1">Membrane</location>
    </subcellularLocation>
</comment>
<dbReference type="EMBL" id="JAPZVM010000003">
    <property type="protein sequence ID" value="MCZ8372167.1"/>
    <property type="molecule type" value="Genomic_DNA"/>
</dbReference>
<keyword evidence="3" id="KW-0645">Protease</keyword>
<comment type="caution">
    <text evidence="9">The sequence shown here is derived from an EMBL/GenBank/DDBJ whole genome shotgun (WGS) entry which is preliminary data.</text>
</comment>
<evidence type="ECO:0000256" key="5">
    <source>
        <dbReference type="ARBA" id="ARBA00022825"/>
    </source>
</evidence>
<organism evidence="9 10">
    <name type="scientific">Phocaeicola acetigenes</name>
    <dbReference type="NCBI Taxonomy" id="3016083"/>
    <lineage>
        <taxon>Bacteria</taxon>
        <taxon>Pseudomonadati</taxon>
        <taxon>Bacteroidota</taxon>
        <taxon>Bacteroidia</taxon>
        <taxon>Bacteroidales</taxon>
        <taxon>Bacteroidaceae</taxon>
        <taxon>Phocaeicola</taxon>
    </lineage>
</organism>
<keyword evidence="5" id="KW-0720">Serine protease</keyword>
<name>A0ABT4PGI6_9BACT</name>
<keyword evidence="10" id="KW-1185">Reference proteome</keyword>
<evidence type="ECO:0000256" key="7">
    <source>
        <dbReference type="SAM" id="Phobius"/>
    </source>
</evidence>
<keyword evidence="7" id="KW-1133">Transmembrane helix</keyword>
<dbReference type="InterPro" id="IPR004634">
    <property type="entry name" value="Pept_S49_pIV"/>
</dbReference>
<evidence type="ECO:0000256" key="1">
    <source>
        <dbReference type="ARBA" id="ARBA00004370"/>
    </source>
</evidence>
<proteinExistence type="inferred from homology"/>
<accession>A0ABT4PGI6</accession>
<dbReference type="PIRSF" id="PIRSF001217">
    <property type="entry name" value="Protease_4_SppA"/>
    <property type="match status" value="1"/>
</dbReference>
<dbReference type="InterPro" id="IPR029045">
    <property type="entry name" value="ClpP/crotonase-like_dom_sf"/>
</dbReference>
<keyword evidence="7" id="KW-0812">Transmembrane</keyword>
<sequence length="589" mass="65729">MKEFIKMAFATVVGFLISGFCLMILGIMFLAALVASTENTTTTVKDRSVFVLELNGNVAERYQTSPLDKLLGEDFSTYGLDQILSSIRKAKENESIAGIYIEADNFVCPTASLQEIRRALLDFKESGKFIVAYGGNYTQSTYYLASVADNLAVNPSGSIAWQGLSAQTVFLKGLLEKIGVEMQIFRVGTYKSAVEPFIAHEMSDANRKQTEVFIGSIWNNLVNDISASRHITSEELNALADKNLSFCPAQEYIQTKLADKLMYKDEVLSYLKTLTGRTEKEELPTLRLEDMINVPETASKSNLHKDRIAIYYAFGEIDNGSNTYDEGINSEVVINDLRRLREDDKIKAVVFRVNSPGGSAYGSEQIWREISLLKEVKPVVVSMGDYAASGGYYISCAANYIYAEPTTITGSIGIFGMIPNAQKLLEDKLGLSFDGVKTNKLADLGDFSRPFNQEESALVQQMVNQGYALFTQRCADGRRMPIEKIQEIAEGRVWTGEDAKKLNLVDELGGINQAVEKAASLAELTEYSIQSYPAQEDKWFRLLDLKSDHYIQSQIRSAFGDFYPGVRFMQQIKHADRIQARLPFELSIN</sequence>
<gene>
    <name evidence="9" type="primary">sppA</name>
    <name evidence="9" type="ORF">O6P32_05500</name>
</gene>
<evidence type="ECO:0000259" key="8">
    <source>
        <dbReference type="Pfam" id="PF01343"/>
    </source>
</evidence>
<dbReference type="InterPro" id="IPR047272">
    <property type="entry name" value="S49_SppA_C"/>
</dbReference>
<feature type="transmembrane region" description="Helical" evidence="7">
    <location>
        <begin position="12"/>
        <end position="35"/>
    </location>
</feature>
<dbReference type="Proteomes" id="UP001141933">
    <property type="component" value="Unassembled WGS sequence"/>
</dbReference>
<protein>
    <submittedName>
        <fullName evidence="9">Signal peptide peptidase SppA</fullName>
    </submittedName>
</protein>
<dbReference type="CDD" id="cd07018">
    <property type="entry name" value="S49_SppA_67K_type"/>
    <property type="match status" value="1"/>
</dbReference>
<dbReference type="NCBIfam" id="TIGR00705">
    <property type="entry name" value="SppA_67K"/>
    <property type="match status" value="1"/>
</dbReference>
<dbReference type="Gene3D" id="3.90.226.10">
    <property type="entry name" value="2-enoyl-CoA Hydratase, Chain A, domain 1"/>
    <property type="match status" value="3"/>
</dbReference>
<dbReference type="InterPro" id="IPR002142">
    <property type="entry name" value="Peptidase_S49"/>
</dbReference>
<evidence type="ECO:0000256" key="6">
    <source>
        <dbReference type="ARBA" id="ARBA00023136"/>
    </source>
</evidence>
<dbReference type="Pfam" id="PF01343">
    <property type="entry name" value="Peptidase_S49"/>
    <property type="match status" value="2"/>
</dbReference>
<feature type="domain" description="Peptidase S49" evidence="8">
    <location>
        <begin position="123"/>
        <end position="274"/>
    </location>
</feature>
<dbReference type="Gene3D" id="6.20.330.10">
    <property type="match status" value="1"/>
</dbReference>
<keyword evidence="6 7" id="KW-0472">Membrane</keyword>
<dbReference type="InterPro" id="IPR047217">
    <property type="entry name" value="S49_SppA_67K_type_N"/>
</dbReference>
<evidence type="ECO:0000256" key="2">
    <source>
        <dbReference type="ARBA" id="ARBA00008683"/>
    </source>
</evidence>
<dbReference type="NCBIfam" id="TIGR00706">
    <property type="entry name" value="SppA_dom"/>
    <property type="match status" value="1"/>
</dbReference>
<evidence type="ECO:0000256" key="4">
    <source>
        <dbReference type="ARBA" id="ARBA00022801"/>
    </source>
</evidence>
<evidence type="ECO:0000256" key="3">
    <source>
        <dbReference type="ARBA" id="ARBA00022670"/>
    </source>
</evidence>
<dbReference type="CDD" id="cd07023">
    <property type="entry name" value="S49_Sppa_N_C"/>
    <property type="match status" value="1"/>
</dbReference>
<dbReference type="PANTHER" id="PTHR33209:SF1">
    <property type="entry name" value="PEPTIDASE S49 DOMAIN-CONTAINING PROTEIN"/>
    <property type="match status" value="1"/>
</dbReference>